<dbReference type="InterPro" id="IPR053952">
    <property type="entry name" value="K_trans_C"/>
</dbReference>
<dbReference type="InterPro" id="IPR053951">
    <property type="entry name" value="K_trans_N"/>
</dbReference>
<evidence type="ECO:0000259" key="14">
    <source>
        <dbReference type="Pfam" id="PF22776"/>
    </source>
</evidence>
<evidence type="ECO:0000256" key="11">
    <source>
        <dbReference type="ARBA" id="ARBA00023136"/>
    </source>
</evidence>
<keyword evidence="5 12" id="KW-0633">Potassium transport</keyword>
<keyword evidence="16" id="KW-1185">Reference proteome</keyword>
<reference evidence="15 16" key="1">
    <citation type="submission" date="2013-02" db="EMBL/GenBank/DDBJ databases">
        <title>The complete genome sequence of Corynebacterium callunae DSM 20147.</title>
        <authorList>
            <person name="Ruckert C."/>
            <person name="Albersmeier A."/>
            <person name="Kalinowski J."/>
        </authorList>
    </citation>
    <scope>NUCLEOTIDE SEQUENCE [LARGE SCALE GENOMIC DNA]</scope>
    <source>
        <strain evidence="15 16">DSM 20147</strain>
    </source>
</reference>
<feature type="transmembrane region" description="Helical" evidence="12">
    <location>
        <begin position="58"/>
        <end position="79"/>
    </location>
</feature>
<feature type="transmembrane region" description="Helical" evidence="12">
    <location>
        <begin position="184"/>
        <end position="205"/>
    </location>
</feature>
<feature type="domain" description="K+ potassium transporter C-terminal" evidence="14">
    <location>
        <begin position="494"/>
        <end position="646"/>
    </location>
</feature>
<evidence type="ECO:0000256" key="10">
    <source>
        <dbReference type="ARBA" id="ARBA00023065"/>
    </source>
</evidence>
<feature type="transmembrane region" description="Helical" evidence="12">
    <location>
        <begin position="298"/>
        <end position="322"/>
    </location>
</feature>
<evidence type="ECO:0000259" key="13">
    <source>
        <dbReference type="Pfam" id="PF02705"/>
    </source>
</evidence>
<dbReference type="PATRIC" id="fig|1121353.3.peg.675"/>
<evidence type="ECO:0000256" key="3">
    <source>
        <dbReference type="ARBA" id="ARBA00022448"/>
    </source>
</evidence>
<comment type="subcellular location">
    <subcellularLocation>
        <location evidence="12">Cell membrane</location>
        <topology evidence="12">Multi-pass membrane protein</topology>
    </subcellularLocation>
    <subcellularLocation>
        <location evidence="1">Membrane</location>
        <topology evidence="1">Multi-pass membrane protein</topology>
    </subcellularLocation>
</comment>
<accession>M1UJS8</accession>
<protein>
    <recommendedName>
        <fullName evidence="12">Probable potassium transport system protein Kup</fullName>
    </recommendedName>
</protein>
<dbReference type="HAMAP" id="MF_01522">
    <property type="entry name" value="Kup"/>
    <property type="match status" value="1"/>
</dbReference>
<comment type="catalytic activity">
    <reaction evidence="12">
        <text>K(+)(in) + H(+)(in) = K(+)(out) + H(+)(out)</text>
        <dbReference type="Rhea" id="RHEA:28490"/>
        <dbReference type="ChEBI" id="CHEBI:15378"/>
        <dbReference type="ChEBI" id="CHEBI:29103"/>
    </reaction>
</comment>
<comment type="similarity">
    <text evidence="2 12">Belongs to the HAK/KUP transporter (TC 2.A.72) family.</text>
</comment>
<feature type="transmembrane region" description="Helical" evidence="12">
    <location>
        <begin position="348"/>
        <end position="369"/>
    </location>
</feature>
<feature type="domain" description="K+ potassium transporter integral membrane" evidence="13">
    <location>
        <begin position="20"/>
        <end position="474"/>
    </location>
</feature>
<dbReference type="GO" id="GO:0015079">
    <property type="term" value="F:potassium ion transmembrane transporter activity"/>
    <property type="evidence" value="ECO:0007669"/>
    <property type="project" value="UniProtKB-UniRule"/>
</dbReference>
<evidence type="ECO:0000256" key="1">
    <source>
        <dbReference type="ARBA" id="ARBA00004141"/>
    </source>
</evidence>
<keyword evidence="3 12" id="KW-0813">Transport</keyword>
<organism evidence="15 16">
    <name type="scientific">Corynebacterium callunae DSM 20147</name>
    <dbReference type="NCBI Taxonomy" id="1121353"/>
    <lineage>
        <taxon>Bacteria</taxon>
        <taxon>Bacillati</taxon>
        <taxon>Actinomycetota</taxon>
        <taxon>Actinomycetes</taxon>
        <taxon>Mycobacteriales</taxon>
        <taxon>Corynebacteriaceae</taxon>
        <taxon>Corynebacterium</taxon>
    </lineage>
</organism>
<proteinExistence type="inferred from homology"/>
<evidence type="ECO:0000256" key="6">
    <source>
        <dbReference type="ARBA" id="ARBA00022692"/>
    </source>
</evidence>
<dbReference type="GO" id="GO:0005886">
    <property type="term" value="C:plasma membrane"/>
    <property type="evidence" value="ECO:0007669"/>
    <property type="project" value="UniProtKB-SubCell"/>
</dbReference>
<evidence type="ECO:0000256" key="7">
    <source>
        <dbReference type="ARBA" id="ARBA00022847"/>
    </source>
</evidence>
<dbReference type="HOGENOM" id="CLU_008142_4_2_11"/>
<dbReference type="PANTHER" id="PTHR30540:SF79">
    <property type="entry name" value="LOW AFFINITY POTASSIUM TRANSPORT SYSTEM PROTEIN KUP"/>
    <property type="match status" value="1"/>
</dbReference>
<dbReference type="Pfam" id="PF22776">
    <property type="entry name" value="K_trans_C"/>
    <property type="match status" value="1"/>
</dbReference>
<keyword evidence="8 12" id="KW-0630">Potassium</keyword>
<evidence type="ECO:0000313" key="16">
    <source>
        <dbReference type="Proteomes" id="UP000011760"/>
    </source>
</evidence>
<evidence type="ECO:0000256" key="2">
    <source>
        <dbReference type="ARBA" id="ARBA00007019"/>
    </source>
</evidence>
<feature type="transmembrane region" description="Helical" evidence="12">
    <location>
        <begin position="256"/>
        <end position="278"/>
    </location>
</feature>
<gene>
    <name evidence="12" type="primary">kup</name>
    <name evidence="15" type="ORF">H924_03270</name>
</gene>
<dbReference type="KEGG" id="ccn:H924_03270"/>
<dbReference type="AlphaFoldDB" id="M1UJS8"/>
<dbReference type="InterPro" id="IPR023051">
    <property type="entry name" value="Kup"/>
</dbReference>
<evidence type="ECO:0000256" key="8">
    <source>
        <dbReference type="ARBA" id="ARBA00022958"/>
    </source>
</evidence>
<evidence type="ECO:0000256" key="12">
    <source>
        <dbReference type="HAMAP-Rule" id="MF_01522"/>
    </source>
</evidence>
<feature type="transmembrane region" description="Helical" evidence="12">
    <location>
        <begin position="225"/>
        <end position="244"/>
    </location>
</feature>
<comment type="function">
    <text evidence="12">Transport of potassium into the cell. Likely operates as a K(+):H(+) symporter.</text>
</comment>
<keyword evidence="11 12" id="KW-0472">Membrane</keyword>
<dbReference type="Proteomes" id="UP000011760">
    <property type="component" value="Chromosome"/>
</dbReference>
<dbReference type="InterPro" id="IPR003855">
    <property type="entry name" value="K+_transporter"/>
</dbReference>
<feature type="transmembrane region" description="Helical" evidence="12">
    <location>
        <begin position="154"/>
        <end position="172"/>
    </location>
</feature>
<keyword evidence="4 12" id="KW-1003">Cell membrane</keyword>
<keyword evidence="9 12" id="KW-1133">Transmembrane helix</keyword>
<dbReference type="EMBL" id="CP004354">
    <property type="protein sequence ID" value="AGG66104.1"/>
    <property type="molecule type" value="Genomic_DNA"/>
</dbReference>
<evidence type="ECO:0000313" key="15">
    <source>
        <dbReference type="EMBL" id="AGG66104.1"/>
    </source>
</evidence>
<evidence type="ECO:0000256" key="4">
    <source>
        <dbReference type="ARBA" id="ARBA00022475"/>
    </source>
</evidence>
<dbReference type="PANTHER" id="PTHR30540">
    <property type="entry name" value="OSMOTIC STRESS POTASSIUM TRANSPORTER"/>
    <property type="match status" value="1"/>
</dbReference>
<evidence type="ECO:0000256" key="5">
    <source>
        <dbReference type="ARBA" id="ARBA00022538"/>
    </source>
</evidence>
<keyword evidence="10 12" id="KW-0406">Ion transport</keyword>
<evidence type="ECO:0000256" key="9">
    <source>
        <dbReference type="ARBA" id="ARBA00022989"/>
    </source>
</evidence>
<keyword evidence="7 12" id="KW-0769">Symport</keyword>
<dbReference type="Pfam" id="PF02705">
    <property type="entry name" value="K_trans"/>
    <property type="match status" value="1"/>
</dbReference>
<keyword evidence="6 12" id="KW-0812">Transmembrane</keyword>
<feature type="transmembrane region" description="Helical" evidence="12">
    <location>
        <begin position="112"/>
        <end position="134"/>
    </location>
</feature>
<dbReference type="eggNOG" id="COG3158">
    <property type="taxonomic scope" value="Bacteria"/>
</dbReference>
<feature type="transmembrane region" description="Helical" evidence="12">
    <location>
        <begin position="404"/>
        <end position="424"/>
    </location>
</feature>
<sequence>MKMKNSQLDSAAPKSGQFFLALGALGVVFGDIGTSPLYALHTAFSMEHNEVEVTPENVYGIISMVLWTITLIVTIKYVMLVTRADNQGQGGILALVALLKNKFDDKSKMGGFIALIGMLGAALFYGDVVITPAISVLSATEGLAVISPSFETLVLPISVAVLLLIFAVQPLGTEKVGRAFGPIMLLWFAVLAALGLPQIIAHPQILQSLSPTWALRLVVSDPFEAFILLGAVVLTVTGAEALYADMGHFGAKPVRMAWFFVVMPALIITYLGQGALVIDNPAAVANPMFYLAPPALQMPLVILATVATVIASQAVISGAYSMTRQALILNIMPRMLVRHTSPREEGQIYMPVVNGILFVSVMALVFIFQSSANLANAYGLAVTGTLVLVSTLFVIYAHNVWKWSWWKLALFILAISIPEVLLFASNTTKIFAGGWLPLFIAAILIVLMRTWRWGNTRVKEKRIAMETPVEEFLQELRDISECTPLAFGVRKVAGTAIFPHAFLDTVPLALVRCVNDLKMLYRETVIVRIVRENVPHVPHSKRVNVEVLATSPVRITRIDLRVGYFDAQDIPKNLALVNTYSDKININIDEATYFLSAVTIRSSLTGKLSGWRDRLYMSMEKNQSSRTESFKLPPSRTIALGSGVEL</sequence>
<feature type="transmembrane region" description="Helical" evidence="12">
    <location>
        <begin position="375"/>
        <end position="397"/>
    </location>
</feature>
<feature type="transmembrane region" description="Helical" evidence="12">
    <location>
        <begin position="430"/>
        <end position="451"/>
    </location>
</feature>
<dbReference type="STRING" id="1121353.H924_03270"/>
<name>M1UJS8_9CORY</name>
<dbReference type="GO" id="GO:0015293">
    <property type="term" value="F:symporter activity"/>
    <property type="evidence" value="ECO:0007669"/>
    <property type="project" value="UniProtKB-UniRule"/>
</dbReference>